<dbReference type="AlphaFoldDB" id="A0AAV3X7N8"/>
<accession>A0AAV3X7N8</accession>
<keyword evidence="2" id="KW-1185">Reference proteome</keyword>
<dbReference type="EMBL" id="BLAY01000012">
    <property type="protein sequence ID" value="GET36344.1"/>
    <property type="molecule type" value="Genomic_DNA"/>
</dbReference>
<evidence type="ECO:0000313" key="1">
    <source>
        <dbReference type="EMBL" id="GET36344.1"/>
    </source>
</evidence>
<protein>
    <submittedName>
        <fullName evidence="1">Uncharacterized protein</fullName>
    </submittedName>
</protein>
<evidence type="ECO:0000313" key="2">
    <source>
        <dbReference type="Proteomes" id="UP001050975"/>
    </source>
</evidence>
<dbReference type="RefSeq" id="WP_226575782.1">
    <property type="nucleotide sequence ID" value="NZ_BLAY01000012.1"/>
</dbReference>
<name>A0AAV3X7N8_9CYAN</name>
<dbReference type="Proteomes" id="UP001050975">
    <property type="component" value="Unassembled WGS sequence"/>
</dbReference>
<comment type="caution">
    <text evidence="1">The sequence shown here is derived from an EMBL/GenBank/DDBJ whole genome shotgun (WGS) entry which is preliminary data.</text>
</comment>
<proteinExistence type="predicted"/>
<reference evidence="1" key="1">
    <citation type="submission" date="2019-10" db="EMBL/GenBank/DDBJ databases">
        <title>Draft genome sequece of Microseira wollei NIES-4236.</title>
        <authorList>
            <person name="Yamaguchi H."/>
            <person name="Suzuki S."/>
            <person name="Kawachi M."/>
        </authorList>
    </citation>
    <scope>NUCLEOTIDE SEQUENCE</scope>
    <source>
        <strain evidence="1">NIES-4236</strain>
    </source>
</reference>
<organism evidence="1 2">
    <name type="scientific">Microseira wollei NIES-4236</name>
    <dbReference type="NCBI Taxonomy" id="2530354"/>
    <lineage>
        <taxon>Bacteria</taxon>
        <taxon>Bacillati</taxon>
        <taxon>Cyanobacteriota</taxon>
        <taxon>Cyanophyceae</taxon>
        <taxon>Oscillatoriophycideae</taxon>
        <taxon>Aerosakkonematales</taxon>
        <taxon>Aerosakkonemataceae</taxon>
        <taxon>Microseira</taxon>
    </lineage>
</organism>
<gene>
    <name evidence="1" type="ORF">MiSe_10920</name>
</gene>
<sequence>MRVRIPGFRLAGYSVKFKRDRGEVTVDFRRASGSKRFVSFSSCEQFILFGSLRQTLTRNTQWRVKTVRFTELGREIRL</sequence>